<accession>A0ACB0YXS7</accession>
<organism evidence="1 2">
    <name type="scientific">Meloidogyne enterolobii</name>
    <name type="common">Root-knot nematode worm</name>
    <name type="synonym">Meloidogyne mayaguensis</name>
    <dbReference type="NCBI Taxonomy" id="390850"/>
    <lineage>
        <taxon>Eukaryota</taxon>
        <taxon>Metazoa</taxon>
        <taxon>Ecdysozoa</taxon>
        <taxon>Nematoda</taxon>
        <taxon>Chromadorea</taxon>
        <taxon>Rhabditida</taxon>
        <taxon>Tylenchina</taxon>
        <taxon>Tylenchomorpha</taxon>
        <taxon>Tylenchoidea</taxon>
        <taxon>Meloidogynidae</taxon>
        <taxon>Meloidogyninae</taxon>
        <taxon>Meloidogyne</taxon>
    </lineage>
</organism>
<reference evidence="1" key="1">
    <citation type="submission" date="2023-11" db="EMBL/GenBank/DDBJ databases">
        <authorList>
            <person name="Poullet M."/>
        </authorList>
    </citation>
    <scope>NUCLEOTIDE SEQUENCE</scope>
    <source>
        <strain evidence="1">E1834</strain>
    </source>
</reference>
<name>A0ACB0YXS7_MELEN</name>
<evidence type="ECO:0000313" key="1">
    <source>
        <dbReference type="EMBL" id="CAK5067346.1"/>
    </source>
</evidence>
<keyword evidence="2" id="KW-1185">Reference proteome</keyword>
<gene>
    <name evidence="1" type="ORF">MENTE1834_LOCUS17815</name>
</gene>
<dbReference type="Proteomes" id="UP001497535">
    <property type="component" value="Unassembled WGS sequence"/>
</dbReference>
<proteinExistence type="predicted"/>
<comment type="caution">
    <text evidence="1">The sequence shown here is derived from an EMBL/GenBank/DDBJ whole genome shotgun (WGS) entry which is preliminary data.</text>
</comment>
<dbReference type="EMBL" id="CAVMJV010000020">
    <property type="protein sequence ID" value="CAK5067346.1"/>
    <property type="molecule type" value="Genomic_DNA"/>
</dbReference>
<protein>
    <submittedName>
        <fullName evidence="1">Uncharacterized protein</fullName>
    </submittedName>
</protein>
<sequence>MNDDVFNHAHPSMPLYPYIGSNFTCPFTSLSFFLALSPLLFNTQKLVLSLVTTERDSCFDVKKGEEFVCAFLFFLPFLLPFFLFSSLNNKFSVPKQVPLFK</sequence>
<evidence type="ECO:0000313" key="2">
    <source>
        <dbReference type="Proteomes" id="UP001497535"/>
    </source>
</evidence>